<reference evidence="1 2" key="1">
    <citation type="journal article" date="2012" name="Genome Biol.">
        <title>Sequencing three crocodilian genomes to illuminate the evolution of archosaurs and amniotes.</title>
        <authorList>
            <person name="St John J.A."/>
            <person name="Braun E.L."/>
            <person name="Isberg S.R."/>
            <person name="Miles L.G."/>
            <person name="Chong A.Y."/>
            <person name="Gongora J."/>
            <person name="Dalzell P."/>
            <person name="Moran C."/>
            <person name="Bed'hom B."/>
            <person name="Abzhanov A."/>
            <person name="Burgess S.C."/>
            <person name="Cooksey A.M."/>
            <person name="Castoe T.A."/>
            <person name="Crawford N.G."/>
            <person name="Densmore L.D."/>
            <person name="Drew J.C."/>
            <person name="Edwards S.V."/>
            <person name="Faircloth B.C."/>
            <person name="Fujita M.K."/>
            <person name="Greenwold M.J."/>
            <person name="Hoffmann F.G."/>
            <person name="Howard J.M."/>
            <person name="Iguchi T."/>
            <person name="Janes D.E."/>
            <person name="Khan S.Y."/>
            <person name="Kohno S."/>
            <person name="de Koning A.J."/>
            <person name="Lance S.L."/>
            <person name="McCarthy F.M."/>
            <person name="McCormack J.E."/>
            <person name="Merchant M.E."/>
            <person name="Peterson D.G."/>
            <person name="Pollock D.D."/>
            <person name="Pourmand N."/>
            <person name="Raney B.J."/>
            <person name="Roessler K.A."/>
            <person name="Sanford J.R."/>
            <person name="Sawyer R.H."/>
            <person name="Schmidt C.J."/>
            <person name="Triplett E.W."/>
            <person name="Tuberville T.D."/>
            <person name="Venegas-Anaya M."/>
            <person name="Howard J.T."/>
            <person name="Jarvis E.D."/>
            <person name="Guillette L.J.Jr."/>
            <person name="Glenn T.C."/>
            <person name="Green R.E."/>
            <person name="Ray D.A."/>
        </authorList>
    </citation>
    <scope>NUCLEOTIDE SEQUENCE [LARGE SCALE GENOMIC DNA]</scope>
    <source>
        <strain evidence="1">KSC_2009_1</strain>
    </source>
</reference>
<gene>
    <name evidence="1" type="ORF">Y1Q_0003519</name>
</gene>
<proteinExistence type="predicted"/>
<evidence type="ECO:0000313" key="1">
    <source>
        <dbReference type="EMBL" id="KYO19381.1"/>
    </source>
</evidence>
<dbReference type="EMBL" id="AKHW03006631">
    <property type="protein sequence ID" value="KYO19381.1"/>
    <property type="molecule type" value="Genomic_DNA"/>
</dbReference>
<protein>
    <submittedName>
        <fullName evidence="1">Uncharacterized protein</fullName>
    </submittedName>
</protein>
<sequence length="121" mass="13626">MANDERFQPKLENRSASQPLLIPVAALAPLAAFRTARASEEGINAFQSHLELQKILVTVGSRRYFRFAAGREEISRIDSRDWAIRKGEISEQTSAENRNRISIVHQTGALGHLCLRIACYF</sequence>
<organism evidence="1 2">
    <name type="scientific">Alligator mississippiensis</name>
    <name type="common">American alligator</name>
    <dbReference type="NCBI Taxonomy" id="8496"/>
    <lineage>
        <taxon>Eukaryota</taxon>
        <taxon>Metazoa</taxon>
        <taxon>Chordata</taxon>
        <taxon>Craniata</taxon>
        <taxon>Vertebrata</taxon>
        <taxon>Euteleostomi</taxon>
        <taxon>Archelosauria</taxon>
        <taxon>Archosauria</taxon>
        <taxon>Crocodylia</taxon>
        <taxon>Alligatoridae</taxon>
        <taxon>Alligatorinae</taxon>
        <taxon>Alligator</taxon>
    </lineage>
</organism>
<name>A0A151M4I1_ALLMI</name>
<evidence type="ECO:0000313" key="2">
    <source>
        <dbReference type="Proteomes" id="UP000050525"/>
    </source>
</evidence>
<comment type="caution">
    <text evidence="1">The sequence shown here is derived from an EMBL/GenBank/DDBJ whole genome shotgun (WGS) entry which is preliminary data.</text>
</comment>
<dbReference type="AlphaFoldDB" id="A0A151M4I1"/>
<keyword evidence="2" id="KW-1185">Reference proteome</keyword>
<dbReference type="Proteomes" id="UP000050525">
    <property type="component" value="Unassembled WGS sequence"/>
</dbReference>
<accession>A0A151M4I1</accession>